<evidence type="ECO:0000313" key="1">
    <source>
        <dbReference type="EMBL" id="GLX65703.1"/>
    </source>
</evidence>
<sequence length="128" mass="14282">MIQFSIGWNKRTKSHSTRNNAPLTGLNHFKSCYNIEAVTTFTKDKGNFVVSVDCSVVVCSLIQFSIGWNKRTKSHSTRNNAPLTGLNHFKPLVVITKVTTRVKVKEKLNSKQTPLAGNYITMKNLGSP</sequence>
<comment type="caution">
    <text evidence="1">The sequence shown here is derived from an EMBL/GenBank/DDBJ whole genome shotgun (WGS) entry which is preliminary data.</text>
</comment>
<proteinExistence type="predicted"/>
<name>A0ABQ6G8V8_9BACL</name>
<dbReference type="EMBL" id="BSSQ01000001">
    <property type="protein sequence ID" value="GLX65703.1"/>
    <property type="molecule type" value="Genomic_DNA"/>
</dbReference>
<organism evidence="1 2">
    <name type="scientific">Paenibacillus glycanilyticus</name>
    <dbReference type="NCBI Taxonomy" id="126569"/>
    <lineage>
        <taxon>Bacteria</taxon>
        <taxon>Bacillati</taxon>
        <taxon>Bacillota</taxon>
        <taxon>Bacilli</taxon>
        <taxon>Bacillales</taxon>
        <taxon>Paenibacillaceae</taxon>
        <taxon>Paenibacillus</taxon>
    </lineage>
</organism>
<keyword evidence="2" id="KW-1185">Reference proteome</keyword>
<dbReference type="Proteomes" id="UP001157114">
    <property type="component" value="Unassembled WGS sequence"/>
</dbReference>
<gene>
    <name evidence="1" type="ORF">MU1_00470</name>
</gene>
<accession>A0ABQ6G8V8</accession>
<evidence type="ECO:0000313" key="2">
    <source>
        <dbReference type="Proteomes" id="UP001157114"/>
    </source>
</evidence>
<reference evidence="1 2" key="1">
    <citation type="submission" date="2023-03" db="EMBL/GenBank/DDBJ databases">
        <title>Draft genome sequence of the bacteria which degrade cell wall of Tricholomamatutake.</title>
        <authorList>
            <person name="Konishi Y."/>
            <person name="Fukuta Y."/>
            <person name="Shirasaka N."/>
        </authorList>
    </citation>
    <scope>NUCLEOTIDE SEQUENCE [LARGE SCALE GENOMIC DNA]</scope>
    <source>
        <strain evidence="2">mu1</strain>
    </source>
</reference>
<protein>
    <submittedName>
        <fullName evidence="1">Uncharacterized protein</fullName>
    </submittedName>
</protein>